<evidence type="ECO:0000313" key="1">
    <source>
        <dbReference type="EMBL" id="KAE9028144.1"/>
    </source>
</evidence>
<comment type="caution">
    <text evidence="1">The sequence shown here is derived from an EMBL/GenBank/DDBJ whole genome shotgun (WGS) entry which is preliminary data.</text>
</comment>
<accession>A0A6A3MHW4</accession>
<proteinExistence type="predicted"/>
<evidence type="ECO:0000313" key="4">
    <source>
        <dbReference type="Proteomes" id="UP000429607"/>
    </source>
</evidence>
<sequence length="211" mass="22578">MLGSSQYLRALLSAPSPAPHAVRGFSVALAVSIAIANVTGNRKALLALLRRGDPSNLRIETPSRTGLALAVFIGIFRYCQRSTSVQAKSQGGDQNEAATKSPDASLPSGIVQASALAAALSTLCIAPENRPALVSLLSTNAASKLFHDFMTKNPDLAFLKPLELLVFMAAGGWIFSSGFFYPESYERSHMKTILKSVVLKQHVASELQEKY</sequence>
<evidence type="ECO:0000313" key="6">
    <source>
        <dbReference type="Proteomes" id="UP000435112"/>
    </source>
</evidence>
<gene>
    <name evidence="2" type="ORF">PR001_g10453</name>
    <name evidence="1" type="ORF">PR002_g10480</name>
    <name evidence="3" type="ORF">PR003_g10958</name>
</gene>
<reference evidence="4 6" key="1">
    <citation type="submission" date="2018-09" db="EMBL/GenBank/DDBJ databases">
        <title>Genomic investigation of the strawberry pathogen Phytophthora fragariae indicates pathogenicity is determined by transcriptional variation in three key races.</title>
        <authorList>
            <person name="Adams T.M."/>
            <person name="Armitage A.D."/>
            <person name="Sobczyk M.K."/>
            <person name="Bates H.J."/>
            <person name="Dunwell J.M."/>
            <person name="Nellist C.F."/>
            <person name="Harrison R.J."/>
        </authorList>
    </citation>
    <scope>NUCLEOTIDE SEQUENCE [LARGE SCALE GENOMIC DNA]</scope>
    <source>
        <strain evidence="2 4">SCRP249</strain>
        <strain evidence="1 6">SCRP324</strain>
        <strain evidence="3 5">SCRP333</strain>
    </source>
</reference>
<dbReference type="Proteomes" id="UP000435112">
    <property type="component" value="Unassembled WGS sequence"/>
</dbReference>
<dbReference type="EMBL" id="QXFV01000614">
    <property type="protein sequence ID" value="KAE9032765.1"/>
    <property type="molecule type" value="Genomic_DNA"/>
</dbReference>
<dbReference type="EMBL" id="QXFU01000595">
    <property type="protein sequence ID" value="KAE9028144.1"/>
    <property type="molecule type" value="Genomic_DNA"/>
</dbReference>
<organism evidence="1 6">
    <name type="scientific">Phytophthora rubi</name>
    <dbReference type="NCBI Taxonomy" id="129364"/>
    <lineage>
        <taxon>Eukaryota</taxon>
        <taxon>Sar</taxon>
        <taxon>Stramenopiles</taxon>
        <taxon>Oomycota</taxon>
        <taxon>Peronosporomycetes</taxon>
        <taxon>Peronosporales</taxon>
        <taxon>Peronosporaceae</taxon>
        <taxon>Phytophthora</taxon>
    </lineage>
</organism>
<evidence type="ECO:0000313" key="3">
    <source>
        <dbReference type="EMBL" id="KAE9339524.1"/>
    </source>
</evidence>
<keyword evidence="5" id="KW-1185">Reference proteome</keyword>
<dbReference type="EMBL" id="QXFT01000615">
    <property type="protein sequence ID" value="KAE9339524.1"/>
    <property type="molecule type" value="Genomic_DNA"/>
</dbReference>
<evidence type="ECO:0000313" key="5">
    <source>
        <dbReference type="Proteomes" id="UP000434957"/>
    </source>
</evidence>
<dbReference type="AlphaFoldDB" id="A0A6A3MHW4"/>
<name>A0A6A3MHW4_9STRA</name>
<evidence type="ECO:0000313" key="2">
    <source>
        <dbReference type="EMBL" id="KAE9032765.1"/>
    </source>
</evidence>
<dbReference type="OrthoDB" id="109376at2759"/>
<protein>
    <submittedName>
        <fullName evidence="1">Uncharacterized protein</fullName>
    </submittedName>
</protein>
<dbReference type="Proteomes" id="UP000429607">
    <property type="component" value="Unassembled WGS sequence"/>
</dbReference>
<dbReference type="Proteomes" id="UP000434957">
    <property type="component" value="Unassembled WGS sequence"/>
</dbReference>